<dbReference type="Proteomes" id="UP000324222">
    <property type="component" value="Unassembled WGS sequence"/>
</dbReference>
<keyword evidence="3" id="KW-1185">Reference proteome</keyword>
<name>A0A5B7HEI2_PORTR</name>
<evidence type="ECO:0000256" key="1">
    <source>
        <dbReference type="SAM" id="MobiDB-lite"/>
    </source>
</evidence>
<evidence type="ECO:0000313" key="3">
    <source>
        <dbReference type="Proteomes" id="UP000324222"/>
    </source>
</evidence>
<dbReference type="EMBL" id="VSRR010027809">
    <property type="protein sequence ID" value="MPC68416.1"/>
    <property type="molecule type" value="Genomic_DNA"/>
</dbReference>
<comment type="caution">
    <text evidence="2">The sequence shown here is derived from an EMBL/GenBank/DDBJ whole genome shotgun (WGS) entry which is preliminary data.</text>
</comment>
<gene>
    <name evidence="2" type="ORF">E2C01_062617</name>
</gene>
<reference evidence="2 3" key="1">
    <citation type="submission" date="2019-05" db="EMBL/GenBank/DDBJ databases">
        <title>Another draft genome of Portunus trituberculatus and its Hox gene families provides insights of decapod evolution.</title>
        <authorList>
            <person name="Jeong J.-H."/>
            <person name="Song I."/>
            <person name="Kim S."/>
            <person name="Choi T."/>
            <person name="Kim D."/>
            <person name="Ryu S."/>
            <person name="Kim W."/>
        </authorList>
    </citation>
    <scope>NUCLEOTIDE SEQUENCE [LARGE SCALE GENOMIC DNA]</scope>
    <source>
        <tissue evidence="2">Muscle</tissue>
    </source>
</reference>
<proteinExistence type="predicted"/>
<dbReference type="AlphaFoldDB" id="A0A5B7HEI2"/>
<organism evidence="2 3">
    <name type="scientific">Portunus trituberculatus</name>
    <name type="common">Swimming crab</name>
    <name type="synonym">Neptunus trituberculatus</name>
    <dbReference type="NCBI Taxonomy" id="210409"/>
    <lineage>
        <taxon>Eukaryota</taxon>
        <taxon>Metazoa</taxon>
        <taxon>Ecdysozoa</taxon>
        <taxon>Arthropoda</taxon>
        <taxon>Crustacea</taxon>
        <taxon>Multicrustacea</taxon>
        <taxon>Malacostraca</taxon>
        <taxon>Eumalacostraca</taxon>
        <taxon>Eucarida</taxon>
        <taxon>Decapoda</taxon>
        <taxon>Pleocyemata</taxon>
        <taxon>Brachyura</taxon>
        <taxon>Eubrachyura</taxon>
        <taxon>Portunoidea</taxon>
        <taxon>Portunidae</taxon>
        <taxon>Portuninae</taxon>
        <taxon>Portunus</taxon>
    </lineage>
</organism>
<feature type="region of interest" description="Disordered" evidence="1">
    <location>
        <begin position="1"/>
        <end position="30"/>
    </location>
</feature>
<sequence length="92" mass="10277">MTGRDERRGVQSIAATQCSTDRPPHATDPRFHTSVKVRAPCRPSLLHGKPQYQVPYSEHFHTVTLYSKGSNSSAGSLNSSTLRRIFYLGFQV</sequence>
<accession>A0A5B7HEI2</accession>
<evidence type="ECO:0000313" key="2">
    <source>
        <dbReference type="EMBL" id="MPC68416.1"/>
    </source>
</evidence>
<protein>
    <submittedName>
        <fullName evidence="2">Uncharacterized protein</fullName>
    </submittedName>
</protein>